<name>A0AAD9HRS2_9PEZI</name>
<protein>
    <submittedName>
        <fullName evidence="1">Uncharacterized protein</fullName>
    </submittedName>
</protein>
<keyword evidence="2" id="KW-1185">Reference proteome</keyword>
<dbReference type="Proteomes" id="UP001232148">
    <property type="component" value="Unassembled WGS sequence"/>
</dbReference>
<reference evidence="1" key="1">
    <citation type="submission" date="2021-06" db="EMBL/GenBank/DDBJ databases">
        <title>Comparative genomics, transcriptomics and evolutionary studies reveal genomic signatures of adaptation to plant cell wall in hemibiotrophic fungi.</title>
        <authorList>
            <consortium name="DOE Joint Genome Institute"/>
            <person name="Baroncelli R."/>
            <person name="Diaz J.F."/>
            <person name="Benocci T."/>
            <person name="Peng M."/>
            <person name="Battaglia E."/>
            <person name="Haridas S."/>
            <person name="Andreopoulos W."/>
            <person name="Labutti K."/>
            <person name="Pangilinan J."/>
            <person name="Floch G.L."/>
            <person name="Makela M.R."/>
            <person name="Henrissat B."/>
            <person name="Grigoriev I.V."/>
            <person name="Crouch J.A."/>
            <person name="De Vries R.P."/>
            <person name="Sukno S.A."/>
            <person name="Thon M.R."/>
        </authorList>
    </citation>
    <scope>NUCLEOTIDE SEQUENCE</scope>
    <source>
        <strain evidence="1">MAFF235873</strain>
    </source>
</reference>
<evidence type="ECO:0000313" key="2">
    <source>
        <dbReference type="Proteomes" id="UP001232148"/>
    </source>
</evidence>
<proteinExistence type="predicted"/>
<sequence>MSLQHHAIAFDKISCSWIILSATRTQVQTICNVSGHLQSSAHHFRHRDIWNSVLMLPNVHISHVHQNHMRHRRTRPRFYETLRKRVDAILSFKTQTRGGLRFAIVLVLTHLSICCQSTQSIQPCRYLYAHYGHLHRGPHHQSERVPIPQRVEYGRVWVVDGIIQSICTCI</sequence>
<dbReference type="AlphaFoldDB" id="A0AAD9HRS2"/>
<comment type="caution">
    <text evidence="1">The sequence shown here is derived from an EMBL/GenBank/DDBJ whole genome shotgun (WGS) entry which is preliminary data.</text>
</comment>
<evidence type="ECO:0000313" key="1">
    <source>
        <dbReference type="EMBL" id="KAK2033908.1"/>
    </source>
</evidence>
<organism evidence="1 2">
    <name type="scientific">Colletotrichum zoysiae</name>
    <dbReference type="NCBI Taxonomy" id="1216348"/>
    <lineage>
        <taxon>Eukaryota</taxon>
        <taxon>Fungi</taxon>
        <taxon>Dikarya</taxon>
        <taxon>Ascomycota</taxon>
        <taxon>Pezizomycotina</taxon>
        <taxon>Sordariomycetes</taxon>
        <taxon>Hypocreomycetidae</taxon>
        <taxon>Glomerellales</taxon>
        <taxon>Glomerellaceae</taxon>
        <taxon>Colletotrichum</taxon>
        <taxon>Colletotrichum graminicola species complex</taxon>
    </lineage>
</organism>
<accession>A0AAD9HRS2</accession>
<gene>
    <name evidence="1" type="ORF">LX32DRAFT_25745</name>
</gene>
<dbReference type="EMBL" id="MU842818">
    <property type="protein sequence ID" value="KAK2033908.1"/>
    <property type="molecule type" value="Genomic_DNA"/>
</dbReference>